<evidence type="ECO:0000313" key="9">
    <source>
        <dbReference type="EMBL" id="HIT74047.1"/>
    </source>
</evidence>
<reference evidence="9" key="2">
    <citation type="journal article" date="2021" name="PeerJ">
        <title>Extensive microbial diversity within the chicken gut microbiome revealed by metagenomics and culture.</title>
        <authorList>
            <person name="Gilroy R."/>
            <person name="Ravi A."/>
            <person name="Getino M."/>
            <person name="Pursley I."/>
            <person name="Horton D.L."/>
            <person name="Alikhan N.F."/>
            <person name="Baker D."/>
            <person name="Gharbi K."/>
            <person name="Hall N."/>
            <person name="Watson M."/>
            <person name="Adriaenssens E.M."/>
            <person name="Foster-Nyarko E."/>
            <person name="Jarju S."/>
            <person name="Secka A."/>
            <person name="Antonio M."/>
            <person name="Oren A."/>
            <person name="Chaudhuri R.R."/>
            <person name="La Ragione R."/>
            <person name="Hildebrand F."/>
            <person name="Pallen M.J."/>
        </authorList>
    </citation>
    <scope>NUCLEOTIDE SEQUENCE</scope>
    <source>
        <strain evidence="9">ChiGjej1B1-24693</strain>
    </source>
</reference>
<comment type="caution">
    <text evidence="9">The sequence shown here is derived from an EMBL/GenBank/DDBJ whole genome shotgun (WGS) entry which is preliminary data.</text>
</comment>
<dbReference type="InterPro" id="IPR050809">
    <property type="entry name" value="UgpAE/MalFG_permease"/>
</dbReference>
<keyword evidence="4 7" id="KW-0812">Transmembrane</keyword>
<dbReference type="EMBL" id="DVLP01000018">
    <property type="protein sequence ID" value="HIT74047.1"/>
    <property type="molecule type" value="Genomic_DNA"/>
</dbReference>
<evidence type="ECO:0000256" key="4">
    <source>
        <dbReference type="ARBA" id="ARBA00022692"/>
    </source>
</evidence>
<dbReference type="GO" id="GO:0055085">
    <property type="term" value="P:transmembrane transport"/>
    <property type="evidence" value="ECO:0007669"/>
    <property type="project" value="InterPro"/>
</dbReference>
<name>A0A9D1GVM9_9ACTN</name>
<sequence>MHSVRTAAPRLGVWGRVRRDASLLVMVVPTCVLLVLFVYAPLVGNVVAFMDYIPYLRWSETTWVGLQNFHTLFSDPDFWRALVNTLQITALQLLFSFPVPILLALLLHSVLSPYIRGFVQSVIYLPHFLSWVIVVAIFERMLGGTGLTADVVQSLGGGPINIMGIPETFKLLVVGQGVWKDAGWGTIIFLAALSNIDHSLYESAAVDGASAWRRTWHITLPGVRPIIVLLLIMQLGTSLSVGFEQLLLQRDNVGPAAAEVLDTYVYFRGVVNGDWSIGVAAGLLKGVVGLALILAANKAAHLLGEAGVYSRDA</sequence>
<dbReference type="SUPFAM" id="SSF161098">
    <property type="entry name" value="MetI-like"/>
    <property type="match status" value="1"/>
</dbReference>
<evidence type="ECO:0000256" key="2">
    <source>
        <dbReference type="ARBA" id="ARBA00022448"/>
    </source>
</evidence>
<evidence type="ECO:0000259" key="8">
    <source>
        <dbReference type="PROSITE" id="PS50928"/>
    </source>
</evidence>
<evidence type="ECO:0000313" key="10">
    <source>
        <dbReference type="Proteomes" id="UP000886842"/>
    </source>
</evidence>
<evidence type="ECO:0000256" key="6">
    <source>
        <dbReference type="ARBA" id="ARBA00023136"/>
    </source>
</evidence>
<dbReference type="Pfam" id="PF00528">
    <property type="entry name" value="BPD_transp_1"/>
    <property type="match status" value="1"/>
</dbReference>
<feature type="transmembrane region" description="Helical" evidence="7">
    <location>
        <begin position="21"/>
        <end position="42"/>
    </location>
</feature>
<dbReference type="AlphaFoldDB" id="A0A9D1GVM9"/>
<keyword evidence="3" id="KW-1003">Cell membrane</keyword>
<comment type="similarity">
    <text evidence="7">Belongs to the binding-protein-dependent transport system permease family.</text>
</comment>
<dbReference type="InterPro" id="IPR000515">
    <property type="entry name" value="MetI-like"/>
</dbReference>
<dbReference type="PROSITE" id="PS50928">
    <property type="entry name" value="ABC_TM1"/>
    <property type="match status" value="1"/>
</dbReference>
<evidence type="ECO:0000256" key="1">
    <source>
        <dbReference type="ARBA" id="ARBA00004651"/>
    </source>
</evidence>
<protein>
    <submittedName>
        <fullName evidence="9">Sugar ABC transporter permease</fullName>
    </submittedName>
</protein>
<keyword evidence="2 7" id="KW-0813">Transport</keyword>
<feature type="domain" description="ABC transmembrane type-1" evidence="8">
    <location>
        <begin position="82"/>
        <end position="296"/>
    </location>
</feature>
<evidence type="ECO:0000256" key="7">
    <source>
        <dbReference type="RuleBase" id="RU363032"/>
    </source>
</evidence>
<feature type="transmembrane region" description="Helical" evidence="7">
    <location>
        <begin position="118"/>
        <end position="138"/>
    </location>
</feature>
<evidence type="ECO:0000256" key="5">
    <source>
        <dbReference type="ARBA" id="ARBA00022989"/>
    </source>
</evidence>
<keyword evidence="5 7" id="KW-1133">Transmembrane helix</keyword>
<dbReference type="PANTHER" id="PTHR43227:SF11">
    <property type="entry name" value="BLL4140 PROTEIN"/>
    <property type="match status" value="1"/>
</dbReference>
<feature type="transmembrane region" description="Helical" evidence="7">
    <location>
        <begin position="86"/>
        <end position="106"/>
    </location>
</feature>
<comment type="subcellular location">
    <subcellularLocation>
        <location evidence="1 7">Cell membrane</location>
        <topology evidence="1 7">Multi-pass membrane protein</topology>
    </subcellularLocation>
</comment>
<accession>A0A9D1GVM9</accession>
<evidence type="ECO:0000256" key="3">
    <source>
        <dbReference type="ARBA" id="ARBA00022475"/>
    </source>
</evidence>
<dbReference type="GO" id="GO:0005886">
    <property type="term" value="C:plasma membrane"/>
    <property type="evidence" value="ECO:0007669"/>
    <property type="project" value="UniProtKB-SubCell"/>
</dbReference>
<keyword evidence="6 7" id="KW-0472">Membrane</keyword>
<organism evidence="9 10">
    <name type="scientific">Candidatus Avipropionibacterium avicola</name>
    <dbReference type="NCBI Taxonomy" id="2840701"/>
    <lineage>
        <taxon>Bacteria</taxon>
        <taxon>Bacillati</taxon>
        <taxon>Actinomycetota</taxon>
        <taxon>Actinomycetes</taxon>
        <taxon>Propionibacteriales</taxon>
        <taxon>Propionibacteriaceae</taxon>
        <taxon>Propionibacteriaceae incertae sedis</taxon>
        <taxon>Candidatus Avipropionibacterium</taxon>
    </lineage>
</organism>
<dbReference type="InterPro" id="IPR035906">
    <property type="entry name" value="MetI-like_sf"/>
</dbReference>
<dbReference type="CDD" id="cd06261">
    <property type="entry name" value="TM_PBP2"/>
    <property type="match status" value="1"/>
</dbReference>
<proteinExistence type="inferred from homology"/>
<dbReference type="PANTHER" id="PTHR43227">
    <property type="entry name" value="BLL4140 PROTEIN"/>
    <property type="match status" value="1"/>
</dbReference>
<dbReference type="Proteomes" id="UP000886842">
    <property type="component" value="Unassembled WGS sequence"/>
</dbReference>
<reference evidence="9" key="1">
    <citation type="submission" date="2020-10" db="EMBL/GenBank/DDBJ databases">
        <authorList>
            <person name="Gilroy R."/>
        </authorList>
    </citation>
    <scope>NUCLEOTIDE SEQUENCE</scope>
    <source>
        <strain evidence="9">ChiGjej1B1-24693</strain>
    </source>
</reference>
<dbReference type="Gene3D" id="1.10.3720.10">
    <property type="entry name" value="MetI-like"/>
    <property type="match status" value="1"/>
</dbReference>
<gene>
    <name evidence="9" type="ORF">IAA98_00500</name>
</gene>